<organism evidence="1 2">
    <name type="scientific">Sphingomonas ginsenosidimutans</name>
    <dbReference type="NCBI Taxonomy" id="862134"/>
    <lineage>
        <taxon>Bacteria</taxon>
        <taxon>Pseudomonadati</taxon>
        <taxon>Pseudomonadota</taxon>
        <taxon>Alphaproteobacteria</taxon>
        <taxon>Sphingomonadales</taxon>
        <taxon>Sphingomonadaceae</taxon>
        <taxon>Sphingomonas</taxon>
    </lineage>
</organism>
<comment type="caution">
    <text evidence="1">The sequence shown here is derived from an EMBL/GenBank/DDBJ whole genome shotgun (WGS) entry which is preliminary data.</text>
</comment>
<name>A0A2A4I0D3_9SPHN</name>
<keyword evidence="2" id="KW-1185">Reference proteome</keyword>
<accession>A0A2A4I0D3</accession>
<sequence>MGAVRVRQVNRDELIYIVAGALRDVPASIRKDLLDHSIARRDMARVLTATTIVDRALNRYEVLSAAPYTDQMGEGAFSKPIARMMGEHVESGPRYEVDPDA</sequence>
<reference evidence="1 2" key="1">
    <citation type="submission" date="2017-09" db="EMBL/GenBank/DDBJ databases">
        <title>Sphingomonas ginsenosidimutans KACC 14949, whole genome shotgun sequence.</title>
        <authorList>
            <person name="Feng G."/>
            <person name="Zhu H."/>
        </authorList>
    </citation>
    <scope>NUCLEOTIDE SEQUENCE [LARGE SCALE GENOMIC DNA]</scope>
    <source>
        <strain evidence="1 2">KACC 14949</strain>
    </source>
</reference>
<protein>
    <submittedName>
        <fullName evidence="1">Uncharacterized protein</fullName>
    </submittedName>
</protein>
<gene>
    <name evidence="1" type="ORF">COA17_07200</name>
</gene>
<dbReference type="AlphaFoldDB" id="A0A2A4I0D3"/>
<evidence type="ECO:0000313" key="2">
    <source>
        <dbReference type="Proteomes" id="UP000218784"/>
    </source>
</evidence>
<evidence type="ECO:0000313" key="1">
    <source>
        <dbReference type="EMBL" id="PCG09639.1"/>
    </source>
</evidence>
<dbReference type="EMBL" id="NWVD01000002">
    <property type="protein sequence ID" value="PCG09639.1"/>
    <property type="molecule type" value="Genomic_DNA"/>
</dbReference>
<dbReference type="Proteomes" id="UP000218784">
    <property type="component" value="Unassembled WGS sequence"/>
</dbReference>
<proteinExistence type="predicted"/>